<sequence>MKTDIKKYIFVIFCSMLTSGAIAQSFRSAYFLEGVTGRHRLNPAFMGESNYISLPGLGYIGTGIQGNVGLTDFIYPYDDPSGKYELTTFMSSTVKGEEFLNKLHDMNRIRMNLDYTILGTGFYGMGGFNSIELSLRSDMNSNIPFALFDFMKTGMDQTEGTTYQIRDMRIFSEAHAELAFGHAHAINERLTIGAKLKILLAGAYADAHVNQLDVTMAGDKWQVVAQGTVEGSLGGASFETEDDGRGDHIEGVEVDNPGMNGWGLATDLGFSYQLNHDLLLSGALTDLGFISWRNVIAGKTLNEPYEFDGFEDINTDDNDPDQS</sequence>
<dbReference type="EMBL" id="LGGN01000379">
    <property type="protein sequence ID" value="KUK75509.1"/>
    <property type="molecule type" value="Genomic_DNA"/>
</dbReference>
<proteinExistence type="predicted"/>
<feature type="domain" description="DUF5723" evidence="2">
    <location>
        <begin position="43"/>
        <end position="316"/>
    </location>
</feature>
<keyword evidence="1" id="KW-0732">Signal</keyword>
<dbReference type="Pfam" id="PF18990">
    <property type="entry name" value="DUF5723"/>
    <property type="match status" value="1"/>
</dbReference>
<protein>
    <recommendedName>
        <fullName evidence="2">DUF5723 domain-containing protein</fullName>
    </recommendedName>
</protein>
<evidence type="ECO:0000259" key="2">
    <source>
        <dbReference type="Pfam" id="PF18990"/>
    </source>
</evidence>
<gene>
    <name evidence="3" type="ORF">XD92_1551</name>
</gene>
<accession>A0A101HF29</accession>
<feature type="signal peptide" evidence="1">
    <location>
        <begin position="1"/>
        <end position="23"/>
    </location>
</feature>
<dbReference type="AlphaFoldDB" id="A0A101HF29"/>
<feature type="non-terminal residue" evidence="3">
    <location>
        <position position="323"/>
    </location>
</feature>
<reference evidence="4" key="1">
    <citation type="journal article" date="2015" name="MBio">
        <title>Genome-Resolved Metagenomic Analysis Reveals Roles for Candidate Phyla and Other Microbial Community Members in Biogeochemical Transformations in Oil Reservoirs.</title>
        <authorList>
            <person name="Hu P."/>
            <person name="Tom L."/>
            <person name="Singh A."/>
            <person name="Thomas B.C."/>
            <person name="Baker B.J."/>
            <person name="Piceno Y.M."/>
            <person name="Andersen G.L."/>
            <person name="Banfield J.F."/>
        </authorList>
    </citation>
    <scope>NUCLEOTIDE SEQUENCE [LARGE SCALE GENOMIC DNA]</scope>
</reference>
<evidence type="ECO:0000313" key="4">
    <source>
        <dbReference type="Proteomes" id="UP000053860"/>
    </source>
</evidence>
<dbReference type="Proteomes" id="UP000053860">
    <property type="component" value="Unassembled WGS sequence"/>
</dbReference>
<evidence type="ECO:0000256" key="1">
    <source>
        <dbReference type="SAM" id="SignalP"/>
    </source>
</evidence>
<feature type="chain" id="PRO_5007096892" description="DUF5723 domain-containing protein" evidence="1">
    <location>
        <begin position="24"/>
        <end position="323"/>
    </location>
</feature>
<evidence type="ECO:0000313" key="3">
    <source>
        <dbReference type="EMBL" id="KUK75509.1"/>
    </source>
</evidence>
<dbReference type="InterPro" id="IPR043781">
    <property type="entry name" value="DUF5723"/>
</dbReference>
<organism evidence="3 4">
    <name type="scientific">Proteiniphilum acetatigenes</name>
    <dbReference type="NCBI Taxonomy" id="294710"/>
    <lineage>
        <taxon>Bacteria</taxon>
        <taxon>Pseudomonadati</taxon>
        <taxon>Bacteroidota</taxon>
        <taxon>Bacteroidia</taxon>
        <taxon>Bacteroidales</taxon>
        <taxon>Dysgonomonadaceae</taxon>
        <taxon>Proteiniphilum</taxon>
    </lineage>
</organism>
<comment type="caution">
    <text evidence="3">The sequence shown here is derived from an EMBL/GenBank/DDBJ whole genome shotgun (WGS) entry which is preliminary data.</text>
</comment>
<name>A0A101HF29_9BACT</name>